<keyword evidence="3 6" id="KW-0812">Transmembrane</keyword>
<feature type="transmembrane region" description="Helical" evidence="6">
    <location>
        <begin position="12"/>
        <end position="32"/>
    </location>
</feature>
<protein>
    <recommendedName>
        <fullName evidence="7">CWH43-like N-terminal domain-containing protein</fullName>
    </recommendedName>
</protein>
<sequence>MSYTMANSYLHFLPAAIFFALPTTFIITYFWSVAEDHVYHVLPNISETGALPPESCLFSMILNLTAFTMPFSVYVRHKEIVEVFRAKRMSETNPNAFWLNKSSTITGLIACGSLDVLANFQEATEIGYIHQLASVICFYGSALYLLQQSVLSAWMVPEISGQWLVNVRWFLGGLASLAVLGDTAFSSISYTYLYAEDEKSPIFANRTAHWTPETPGFVWHCISSVTQYVVVLALGAYIFTFCWDFKKITIFAPEIEMRTEPIPEPVQSLRYMTVEKPKTYS</sequence>
<dbReference type="EMBL" id="GBRD01012738">
    <property type="protein sequence ID" value="JAG53086.1"/>
    <property type="molecule type" value="Transcribed_RNA"/>
</dbReference>
<organism evidence="8">
    <name type="scientific">Lygus hesperus</name>
    <name type="common">Western plant bug</name>
    <dbReference type="NCBI Taxonomy" id="30085"/>
    <lineage>
        <taxon>Eukaryota</taxon>
        <taxon>Metazoa</taxon>
        <taxon>Ecdysozoa</taxon>
        <taxon>Arthropoda</taxon>
        <taxon>Hexapoda</taxon>
        <taxon>Insecta</taxon>
        <taxon>Pterygota</taxon>
        <taxon>Neoptera</taxon>
        <taxon>Paraneoptera</taxon>
        <taxon>Hemiptera</taxon>
        <taxon>Heteroptera</taxon>
        <taxon>Panheteroptera</taxon>
        <taxon>Cimicomorpha</taxon>
        <taxon>Miridae</taxon>
        <taxon>Mirini</taxon>
        <taxon>Lygus</taxon>
    </lineage>
</organism>
<comment type="subcellular location">
    <subcellularLocation>
        <location evidence="1">Endomembrane system</location>
        <topology evidence="1">Multi-pass membrane protein</topology>
    </subcellularLocation>
</comment>
<accession>A0A0K8SIH4</accession>
<reference evidence="8" key="1">
    <citation type="submission" date="2014-09" db="EMBL/GenBank/DDBJ databases">
        <authorList>
            <person name="Magalhaes I.L.F."/>
            <person name="Oliveira U."/>
            <person name="Santos F.R."/>
            <person name="Vidigal T.H.D.A."/>
            <person name="Brescovit A.D."/>
            <person name="Santos A.J."/>
        </authorList>
    </citation>
    <scope>NUCLEOTIDE SEQUENCE</scope>
</reference>
<feature type="transmembrane region" description="Helical" evidence="6">
    <location>
        <begin position="167"/>
        <end position="193"/>
    </location>
</feature>
<evidence type="ECO:0000256" key="1">
    <source>
        <dbReference type="ARBA" id="ARBA00004127"/>
    </source>
</evidence>
<comment type="similarity">
    <text evidence="2">Belongs to the DRAM/TMEM150 family.</text>
</comment>
<dbReference type="AlphaFoldDB" id="A0A0K8SIH4"/>
<evidence type="ECO:0000256" key="3">
    <source>
        <dbReference type="ARBA" id="ARBA00022692"/>
    </source>
</evidence>
<dbReference type="InterPro" id="IPR019402">
    <property type="entry name" value="CWH43_N"/>
</dbReference>
<name>A0A0K8SIH4_LYGHE</name>
<dbReference type="GO" id="GO:0012505">
    <property type="term" value="C:endomembrane system"/>
    <property type="evidence" value="ECO:0007669"/>
    <property type="project" value="UniProtKB-SubCell"/>
</dbReference>
<keyword evidence="4 6" id="KW-1133">Transmembrane helix</keyword>
<keyword evidence="5 6" id="KW-0472">Membrane</keyword>
<dbReference type="Pfam" id="PF10277">
    <property type="entry name" value="Frag1"/>
    <property type="match status" value="1"/>
</dbReference>
<evidence type="ECO:0000259" key="7">
    <source>
        <dbReference type="Pfam" id="PF10277"/>
    </source>
</evidence>
<feature type="transmembrane region" description="Helical" evidence="6">
    <location>
        <begin position="57"/>
        <end position="75"/>
    </location>
</feature>
<feature type="domain" description="CWH43-like N-terminal" evidence="7">
    <location>
        <begin position="11"/>
        <end position="248"/>
    </location>
</feature>
<feature type="transmembrane region" description="Helical" evidence="6">
    <location>
        <begin position="217"/>
        <end position="239"/>
    </location>
</feature>
<feature type="transmembrane region" description="Helical" evidence="6">
    <location>
        <begin position="126"/>
        <end position="146"/>
    </location>
</feature>
<evidence type="ECO:0000313" key="8">
    <source>
        <dbReference type="EMBL" id="JAG53086.1"/>
    </source>
</evidence>
<evidence type="ECO:0000256" key="2">
    <source>
        <dbReference type="ARBA" id="ARBA00006565"/>
    </source>
</evidence>
<dbReference type="PANTHER" id="PTHR21324:SF2">
    <property type="entry name" value="EG:22E5.9 PROTEIN"/>
    <property type="match status" value="1"/>
</dbReference>
<feature type="transmembrane region" description="Helical" evidence="6">
    <location>
        <begin position="96"/>
        <end position="120"/>
    </location>
</feature>
<dbReference type="PANTHER" id="PTHR21324">
    <property type="entry name" value="FASTING-INDUCIBLE INTEGRAL MEMBRANE PROTEIN TM6P1-RELATED"/>
    <property type="match status" value="1"/>
</dbReference>
<evidence type="ECO:0000256" key="5">
    <source>
        <dbReference type="ARBA" id="ARBA00023136"/>
    </source>
</evidence>
<proteinExistence type="inferred from homology"/>
<evidence type="ECO:0000256" key="6">
    <source>
        <dbReference type="SAM" id="Phobius"/>
    </source>
</evidence>
<dbReference type="InterPro" id="IPR050911">
    <property type="entry name" value="DRAM/TMEM150_Autophagy_Mod"/>
</dbReference>
<evidence type="ECO:0000256" key="4">
    <source>
        <dbReference type="ARBA" id="ARBA00022989"/>
    </source>
</evidence>